<dbReference type="Proteomes" id="UP000028534">
    <property type="component" value="Unassembled WGS sequence"/>
</dbReference>
<dbReference type="EMBL" id="CP053021">
    <property type="protein sequence ID" value="QJR03412.1"/>
    <property type="molecule type" value="Genomic_DNA"/>
</dbReference>
<dbReference type="InterPro" id="IPR005835">
    <property type="entry name" value="NTP_transferase_dom"/>
</dbReference>
<evidence type="ECO:0000259" key="3">
    <source>
        <dbReference type="Pfam" id="PF00483"/>
    </source>
</evidence>
<dbReference type="EMBL" id="JGVR01000005">
    <property type="protein sequence ID" value="KEZ20134.1"/>
    <property type="molecule type" value="Genomic_DNA"/>
</dbReference>
<dbReference type="CDD" id="cd02523">
    <property type="entry name" value="PC_cytidylyltransferase"/>
    <property type="match status" value="1"/>
</dbReference>
<dbReference type="AlphaFoldDB" id="A0A084EQ92"/>
<sequence>MTIKKAIILSAGQGSRLLPLTRDVPKCMIDFNGRTLISWQIAALVANGVTDIVVVTGFRTERVEDHALQLYRETGARIRTLFNPFFQVADNLGSCWIAREEMDQDFIILNGDTIVSDEIVAKLVTGAKDAITVTVDVKPDGDYDDDDMKVNRDESGRLHHIGKRLLPPDTNAESIGMLAFVGEGPAIFRNQVDQMMRTPEGVARWYLRAIDIIAKGNRVGTVSIEGLEWQEVDFPQDVDAANALTEKWVEEGRYGA</sequence>
<proteinExistence type="predicted"/>
<reference evidence="5 7" key="2">
    <citation type="submission" date="2020-04" db="EMBL/GenBank/DDBJ databases">
        <title>The Whole Genome Analysis of High salt-tolerant Sphingobium yanoikuyae YC-XJ2 with Aryl organophosphorus flame retardants (aryl-OPFRs)-degrading capacity and characteristics of Related phosphotriesterase.</title>
        <authorList>
            <person name="Li X."/>
        </authorList>
    </citation>
    <scope>NUCLEOTIDE SEQUENCE [LARGE SCALE GENOMIC DNA]</scope>
    <source>
        <strain evidence="5 7">YC-XJ2</strain>
    </source>
</reference>
<dbReference type="PANTHER" id="PTHR43584">
    <property type="entry name" value="NUCLEOTIDYL TRANSFERASE"/>
    <property type="match status" value="1"/>
</dbReference>
<dbReference type="Proteomes" id="UP000502611">
    <property type="component" value="Chromosome"/>
</dbReference>
<protein>
    <submittedName>
        <fullName evidence="5">Phosphocholine cytidylyltransferase family protein</fullName>
    </submittedName>
    <submittedName>
        <fullName evidence="4">Putative sugar nucleotidyltransferase</fullName>
    </submittedName>
</protein>
<dbReference type="SUPFAM" id="SSF53448">
    <property type="entry name" value="Nucleotide-diphospho-sugar transferases"/>
    <property type="match status" value="1"/>
</dbReference>
<evidence type="ECO:0000256" key="1">
    <source>
        <dbReference type="ARBA" id="ARBA00022679"/>
    </source>
</evidence>
<evidence type="ECO:0000313" key="7">
    <source>
        <dbReference type="Proteomes" id="UP000502611"/>
    </source>
</evidence>
<reference evidence="4 6" key="1">
    <citation type="submission" date="2014-03" db="EMBL/GenBank/DDBJ databases">
        <title>Genome sequence of Sphingobium yanoikuyae B1.</title>
        <authorList>
            <person name="Gan H.M."/>
            <person name="Gan H.Y."/>
            <person name="Savka M.A."/>
        </authorList>
    </citation>
    <scope>NUCLEOTIDE SEQUENCE [LARGE SCALE GENOMIC DNA]</scope>
    <source>
        <strain evidence="4 6">B1</strain>
    </source>
</reference>
<gene>
    <name evidence="4" type="ORF">CP98_01339</name>
    <name evidence="5" type="ORF">HH800_15265</name>
</gene>
<evidence type="ECO:0000313" key="4">
    <source>
        <dbReference type="EMBL" id="KEZ20134.1"/>
    </source>
</evidence>
<evidence type="ECO:0000313" key="5">
    <source>
        <dbReference type="EMBL" id="QJR03412.1"/>
    </source>
</evidence>
<dbReference type="Gene3D" id="3.90.550.10">
    <property type="entry name" value="Spore Coat Polysaccharide Biosynthesis Protein SpsA, Chain A"/>
    <property type="match status" value="1"/>
</dbReference>
<accession>A0A084EQ92</accession>
<dbReference type="PATRIC" id="fig|13690.10.peg.1382"/>
<feature type="domain" description="Nucleotidyl transferase" evidence="3">
    <location>
        <begin position="5"/>
        <end position="141"/>
    </location>
</feature>
<dbReference type="STRING" id="13690.AX777_11280"/>
<organism evidence="4 6">
    <name type="scientific">Sphingobium yanoikuyae</name>
    <name type="common">Sphingomonas yanoikuyae</name>
    <dbReference type="NCBI Taxonomy" id="13690"/>
    <lineage>
        <taxon>Bacteria</taxon>
        <taxon>Pseudomonadati</taxon>
        <taxon>Pseudomonadota</taxon>
        <taxon>Alphaproteobacteria</taxon>
        <taxon>Sphingomonadales</taxon>
        <taxon>Sphingomonadaceae</taxon>
        <taxon>Sphingobium</taxon>
    </lineage>
</organism>
<dbReference type="PANTHER" id="PTHR43584:SF8">
    <property type="entry name" value="N-ACETYLMURAMATE ALPHA-1-PHOSPHATE URIDYLYLTRANSFERASE"/>
    <property type="match status" value="1"/>
</dbReference>
<evidence type="ECO:0000313" key="6">
    <source>
        <dbReference type="Proteomes" id="UP000028534"/>
    </source>
</evidence>
<keyword evidence="2 5" id="KW-0548">Nucleotidyltransferase</keyword>
<dbReference type="InterPro" id="IPR050065">
    <property type="entry name" value="GlmU-like"/>
</dbReference>
<evidence type="ECO:0000256" key="2">
    <source>
        <dbReference type="ARBA" id="ARBA00022695"/>
    </source>
</evidence>
<name>A0A084EQ92_SPHYA</name>
<dbReference type="GO" id="GO:0016779">
    <property type="term" value="F:nucleotidyltransferase activity"/>
    <property type="evidence" value="ECO:0007669"/>
    <property type="project" value="UniProtKB-KW"/>
</dbReference>
<dbReference type="Pfam" id="PF00483">
    <property type="entry name" value="NTP_transferase"/>
    <property type="match status" value="1"/>
</dbReference>
<dbReference type="InterPro" id="IPR029044">
    <property type="entry name" value="Nucleotide-diphossugar_trans"/>
</dbReference>
<dbReference type="RefSeq" id="WP_037518095.1">
    <property type="nucleotide sequence ID" value="NZ_CP053021.1"/>
</dbReference>
<keyword evidence="1 4" id="KW-0808">Transferase</keyword>
<dbReference type="eggNOG" id="COG1213">
    <property type="taxonomic scope" value="Bacteria"/>
</dbReference>